<evidence type="ECO:0000313" key="16">
    <source>
        <dbReference type="Proteomes" id="UP001565368"/>
    </source>
</evidence>
<dbReference type="GeneID" id="95984700"/>
<dbReference type="EMBL" id="JBBXJM010000003">
    <property type="protein sequence ID" value="KAL1409661.1"/>
    <property type="molecule type" value="Genomic_DNA"/>
</dbReference>
<evidence type="ECO:0000313" key="15">
    <source>
        <dbReference type="EMBL" id="KAL1409661.1"/>
    </source>
</evidence>
<evidence type="ECO:0000256" key="10">
    <source>
        <dbReference type="ARBA" id="ARBA00031145"/>
    </source>
</evidence>
<dbReference type="RefSeq" id="XP_069209605.1">
    <property type="nucleotide sequence ID" value="XM_069352187.1"/>
</dbReference>
<proteinExistence type="predicted"/>
<comment type="pathway">
    <text evidence="1">Cofactor biosynthesis; FAD biosynthesis; FAD from FMN: step 1/1.</text>
</comment>
<keyword evidence="3" id="KW-0285">Flavoprotein</keyword>
<feature type="compositionally biased region" description="Basic and acidic residues" evidence="13">
    <location>
        <begin position="281"/>
        <end position="304"/>
    </location>
</feature>
<keyword evidence="9" id="KW-0067">ATP-binding</keyword>
<evidence type="ECO:0000256" key="4">
    <source>
        <dbReference type="ARBA" id="ARBA00022643"/>
    </source>
</evidence>
<feature type="domain" description="Phosphoadenosine phosphosulphate reductase" evidence="14">
    <location>
        <begin position="201"/>
        <end position="276"/>
    </location>
</feature>
<evidence type="ECO:0000256" key="6">
    <source>
        <dbReference type="ARBA" id="ARBA00022695"/>
    </source>
</evidence>
<dbReference type="PANTHER" id="PTHR23293:SF9">
    <property type="entry name" value="FAD SYNTHASE"/>
    <property type="match status" value="1"/>
</dbReference>
<keyword evidence="7" id="KW-0547">Nucleotide-binding</keyword>
<feature type="region of interest" description="Disordered" evidence="13">
    <location>
        <begin position="273"/>
        <end position="304"/>
    </location>
</feature>
<evidence type="ECO:0000256" key="2">
    <source>
        <dbReference type="ARBA" id="ARBA00012393"/>
    </source>
</evidence>
<evidence type="ECO:0000256" key="7">
    <source>
        <dbReference type="ARBA" id="ARBA00022741"/>
    </source>
</evidence>
<evidence type="ECO:0000256" key="9">
    <source>
        <dbReference type="ARBA" id="ARBA00022840"/>
    </source>
</evidence>
<dbReference type="EC" id="2.7.7.2" evidence="2"/>
<evidence type="ECO:0000256" key="3">
    <source>
        <dbReference type="ARBA" id="ARBA00022630"/>
    </source>
</evidence>
<keyword evidence="8" id="KW-0274">FAD</keyword>
<dbReference type="Gene3D" id="3.40.50.620">
    <property type="entry name" value="HUPs"/>
    <property type="match status" value="1"/>
</dbReference>
<dbReference type="GO" id="GO:0003919">
    <property type="term" value="F:FMN adenylyltransferase activity"/>
    <property type="evidence" value="ECO:0007669"/>
    <property type="project" value="UniProtKB-EC"/>
</dbReference>
<protein>
    <recommendedName>
        <fullName evidence="2">FAD synthase</fullName>
        <ecNumber evidence="2">2.7.7.2</ecNumber>
    </recommendedName>
    <alternativeName>
        <fullName evidence="10">FAD pyrophosphorylase</fullName>
    </alternativeName>
    <alternativeName>
        <fullName evidence="11">FMN adenylyltransferase</fullName>
    </alternativeName>
</protein>
<organism evidence="15 16">
    <name type="scientific">Vanrija albida</name>
    <dbReference type="NCBI Taxonomy" id="181172"/>
    <lineage>
        <taxon>Eukaryota</taxon>
        <taxon>Fungi</taxon>
        <taxon>Dikarya</taxon>
        <taxon>Basidiomycota</taxon>
        <taxon>Agaricomycotina</taxon>
        <taxon>Tremellomycetes</taxon>
        <taxon>Trichosporonales</taxon>
        <taxon>Trichosporonaceae</taxon>
        <taxon>Vanrija</taxon>
    </lineage>
</organism>
<dbReference type="InterPro" id="IPR002500">
    <property type="entry name" value="PAPS_reduct_dom"/>
</dbReference>
<accession>A0ABR3Q4J7</accession>
<name>A0ABR3Q4J7_9TREE</name>
<feature type="region of interest" description="Disordered" evidence="13">
    <location>
        <begin position="114"/>
        <end position="144"/>
    </location>
</feature>
<dbReference type="InterPro" id="IPR014729">
    <property type="entry name" value="Rossmann-like_a/b/a_fold"/>
</dbReference>
<keyword evidence="5 15" id="KW-0808">Transferase</keyword>
<evidence type="ECO:0000256" key="12">
    <source>
        <dbReference type="ARBA" id="ARBA00049494"/>
    </source>
</evidence>
<dbReference type="SUPFAM" id="SSF52402">
    <property type="entry name" value="Adenine nucleotide alpha hydrolases-like"/>
    <property type="match status" value="2"/>
</dbReference>
<dbReference type="Proteomes" id="UP001565368">
    <property type="component" value="Unassembled WGS sequence"/>
</dbReference>
<sequence>MAYITPADLDKVLRRGKEGDDLGVKIATAISLIEGVLDNLGESGVALSFNGGKDCTVLLHLFAAVLYERHNKVAAALQPTHTDISALEHGAGPARDSSASAAVTLDAPIASPPPLPPCVNGSSSSSSAPEAAANGQPATHHRAQQSAPYPFIRSVYFTSPNPFPEMEAFVIESVNRYALDLYRFGGGMKAALSEYLSCLGGSEVRAILLGTRQGDPNGKVAVLAPTDPSWPQVLRVHPVLDWTYDDIWSFLRELDVEYCSLYDQGYTSLGSTTNTLPNPHLKTDAGYDPAWKLRDGTQERAGRS</sequence>
<evidence type="ECO:0000256" key="8">
    <source>
        <dbReference type="ARBA" id="ARBA00022827"/>
    </source>
</evidence>
<comment type="caution">
    <text evidence="15">The sequence shown here is derived from an EMBL/GenBank/DDBJ whole genome shotgun (WGS) entry which is preliminary data.</text>
</comment>
<evidence type="ECO:0000256" key="5">
    <source>
        <dbReference type="ARBA" id="ARBA00022679"/>
    </source>
</evidence>
<keyword evidence="4" id="KW-0288">FMN</keyword>
<keyword evidence="6 15" id="KW-0548">Nucleotidyltransferase</keyword>
<comment type="catalytic activity">
    <reaction evidence="12">
        <text>FMN + ATP + H(+) = FAD + diphosphate</text>
        <dbReference type="Rhea" id="RHEA:17237"/>
        <dbReference type="ChEBI" id="CHEBI:15378"/>
        <dbReference type="ChEBI" id="CHEBI:30616"/>
        <dbReference type="ChEBI" id="CHEBI:33019"/>
        <dbReference type="ChEBI" id="CHEBI:57692"/>
        <dbReference type="ChEBI" id="CHEBI:58210"/>
        <dbReference type="EC" id="2.7.7.2"/>
    </reaction>
</comment>
<evidence type="ECO:0000259" key="14">
    <source>
        <dbReference type="Pfam" id="PF01507"/>
    </source>
</evidence>
<dbReference type="CDD" id="cd23948">
    <property type="entry name" value="FAD_synthase"/>
    <property type="match status" value="1"/>
</dbReference>
<evidence type="ECO:0000256" key="11">
    <source>
        <dbReference type="ARBA" id="ARBA00031871"/>
    </source>
</evidence>
<gene>
    <name evidence="15" type="primary">FAD1</name>
    <name evidence="15" type="ORF">Q8F55_003657</name>
</gene>
<keyword evidence="16" id="KW-1185">Reference proteome</keyword>
<evidence type="ECO:0000256" key="1">
    <source>
        <dbReference type="ARBA" id="ARBA00004726"/>
    </source>
</evidence>
<dbReference type="PANTHER" id="PTHR23293">
    <property type="entry name" value="FAD SYNTHETASE-RELATED FMN ADENYLYLTRANSFERASE"/>
    <property type="match status" value="1"/>
</dbReference>
<evidence type="ECO:0000256" key="13">
    <source>
        <dbReference type="SAM" id="MobiDB-lite"/>
    </source>
</evidence>
<reference evidence="15 16" key="1">
    <citation type="submission" date="2023-08" db="EMBL/GenBank/DDBJ databases">
        <title>Annotated Genome Sequence of Vanrija albida AlHP1.</title>
        <authorList>
            <person name="Herzog R."/>
        </authorList>
    </citation>
    <scope>NUCLEOTIDE SEQUENCE [LARGE SCALE GENOMIC DNA]</scope>
    <source>
        <strain evidence="15 16">AlHP1</strain>
    </source>
</reference>
<dbReference type="Pfam" id="PF01507">
    <property type="entry name" value="PAPS_reduct"/>
    <property type="match status" value="1"/>
</dbReference>